<gene>
    <name evidence="7" type="ORF">NP493_283g00027</name>
</gene>
<dbReference type="InterPro" id="IPR051770">
    <property type="entry name" value="Forkhead_box_regulator"/>
</dbReference>
<dbReference type="PROSITE" id="PS50039">
    <property type="entry name" value="FORK_HEAD_3"/>
    <property type="match status" value="1"/>
</dbReference>
<keyword evidence="8" id="KW-1185">Reference proteome</keyword>
<evidence type="ECO:0000256" key="4">
    <source>
        <dbReference type="PROSITE-ProRule" id="PRU00089"/>
    </source>
</evidence>
<evidence type="ECO:0000256" key="2">
    <source>
        <dbReference type="ARBA" id="ARBA00023125"/>
    </source>
</evidence>
<dbReference type="PANTHER" id="PTHR46262">
    <property type="entry name" value="FORKHEAD BOX PROTEIN BINIOU"/>
    <property type="match status" value="1"/>
</dbReference>
<dbReference type="InterPro" id="IPR030456">
    <property type="entry name" value="TF_fork_head_CS_2"/>
</dbReference>
<dbReference type="Gene3D" id="1.10.10.10">
    <property type="entry name" value="Winged helix-like DNA-binding domain superfamily/Winged helix DNA-binding domain"/>
    <property type="match status" value="1"/>
</dbReference>
<dbReference type="GO" id="GO:0005634">
    <property type="term" value="C:nucleus"/>
    <property type="evidence" value="ECO:0007669"/>
    <property type="project" value="UniProtKB-SubCell"/>
</dbReference>
<dbReference type="PANTHER" id="PTHR46262:SF2">
    <property type="entry name" value="FORKHEAD BOX PROTEIN BINIOU"/>
    <property type="match status" value="1"/>
</dbReference>
<dbReference type="InterPro" id="IPR018122">
    <property type="entry name" value="TF_fork_head_CS_1"/>
</dbReference>
<evidence type="ECO:0000256" key="5">
    <source>
        <dbReference type="SAM" id="MobiDB-lite"/>
    </source>
</evidence>
<dbReference type="Proteomes" id="UP001209878">
    <property type="component" value="Unassembled WGS sequence"/>
</dbReference>
<dbReference type="InterPro" id="IPR001766">
    <property type="entry name" value="Fork_head_dom"/>
</dbReference>
<evidence type="ECO:0000313" key="7">
    <source>
        <dbReference type="EMBL" id="KAK2184071.1"/>
    </source>
</evidence>
<dbReference type="InterPro" id="IPR036388">
    <property type="entry name" value="WH-like_DNA-bd_sf"/>
</dbReference>
<dbReference type="InterPro" id="IPR036390">
    <property type="entry name" value="WH_DNA-bd_sf"/>
</dbReference>
<feature type="domain" description="Fork-head" evidence="6">
    <location>
        <begin position="69"/>
        <end position="163"/>
    </location>
</feature>
<evidence type="ECO:0000256" key="1">
    <source>
        <dbReference type="ARBA" id="ARBA00004123"/>
    </source>
</evidence>
<dbReference type="GO" id="GO:0000978">
    <property type="term" value="F:RNA polymerase II cis-regulatory region sequence-specific DNA binding"/>
    <property type="evidence" value="ECO:0007669"/>
    <property type="project" value="TreeGrafter"/>
</dbReference>
<feature type="compositionally biased region" description="Basic and acidic residues" evidence="5">
    <location>
        <begin position="20"/>
        <end position="48"/>
    </location>
</feature>
<feature type="compositionally biased region" description="Polar residues" evidence="5">
    <location>
        <begin position="344"/>
        <end position="368"/>
    </location>
</feature>
<evidence type="ECO:0000313" key="8">
    <source>
        <dbReference type="Proteomes" id="UP001209878"/>
    </source>
</evidence>
<dbReference type="PRINTS" id="PR00053">
    <property type="entry name" value="FORKHEAD"/>
</dbReference>
<dbReference type="PROSITE" id="PS00658">
    <property type="entry name" value="FORK_HEAD_2"/>
    <property type="match status" value="1"/>
</dbReference>
<comment type="subcellular location">
    <subcellularLocation>
        <location evidence="1 4">Nucleus</location>
    </subcellularLocation>
</comment>
<comment type="caution">
    <text evidence="7">The sequence shown here is derived from an EMBL/GenBank/DDBJ whole genome shotgun (WGS) entry which is preliminary data.</text>
</comment>
<dbReference type="Pfam" id="PF00250">
    <property type="entry name" value="Forkhead"/>
    <property type="match status" value="1"/>
</dbReference>
<dbReference type="GO" id="GO:0000981">
    <property type="term" value="F:DNA-binding transcription factor activity, RNA polymerase II-specific"/>
    <property type="evidence" value="ECO:0007669"/>
    <property type="project" value="TreeGrafter"/>
</dbReference>
<keyword evidence="2 4" id="KW-0238">DNA-binding</keyword>
<evidence type="ECO:0000259" key="6">
    <source>
        <dbReference type="PROSITE" id="PS50039"/>
    </source>
</evidence>
<organism evidence="7 8">
    <name type="scientific">Ridgeia piscesae</name>
    <name type="common">Tubeworm</name>
    <dbReference type="NCBI Taxonomy" id="27915"/>
    <lineage>
        <taxon>Eukaryota</taxon>
        <taxon>Metazoa</taxon>
        <taxon>Spiralia</taxon>
        <taxon>Lophotrochozoa</taxon>
        <taxon>Annelida</taxon>
        <taxon>Polychaeta</taxon>
        <taxon>Sedentaria</taxon>
        <taxon>Canalipalpata</taxon>
        <taxon>Sabellida</taxon>
        <taxon>Siboglinidae</taxon>
        <taxon>Ridgeia</taxon>
    </lineage>
</organism>
<protein>
    <recommendedName>
        <fullName evidence="6">Fork-head domain-containing protein</fullName>
    </recommendedName>
</protein>
<dbReference type="GO" id="GO:0009887">
    <property type="term" value="P:animal organ morphogenesis"/>
    <property type="evidence" value="ECO:0007669"/>
    <property type="project" value="TreeGrafter"/>
</dbReference>
<accession>A0AAD9UCB9</accession>
<feature type="region of interest" description="Disordered" evidence="5">
    <location>
        <begin position="1"/>
        <end position="66"/>
    </location>
</feature>
<keyword evidence="3 4" id="KW-0539">Nucleus</keyword>
<dbReference type="FunFam" id="1.10.10.10:FF:000071">
    <property type="entry name" value="Forkhead box F1"/>
    <property type="match status" value="1"/>
</dbReference>
<dbReference type="AlphaFoldDB" id="A0AAD9UCB9"/>
<feature type="DNA-binding region" description="Fork-head" evidence="4">
    <location>
        <begin position="69"/>
        <end position="163"/>
    </location>
</feature>
<dbReference type="SUPFAM" id="SSF46785">
    <property type="entry name" value="Winged helix' DNA-binding domain"/>
    <property type="match status" value="1"/>
</dbReference>
<dbReference type="PROSITE" id="PS00657">
    <property type="entry name" value="FORK_HEAD_1"/>
    <property type="match status" value="1"/>
</dbReference>
<sequence>MELPTTTGDMKPPPPPALLMERDTDMIQEDCKREDTTKHNDESTDDKAGGSPKKSAGSPGGAQVRRQEKPPYSYIALIVMAIQAAPTKRCTLSEIYQFLQQRFAFFRGTYQGWKNSVRHNLSLNECFIKLPKGLGRPGKGHYWTIDPAAEFMFEEGSFRRRPRGFRRKCQSLKPFGMLNNMTTGSPYDMFQNAPNMAAAMGGVNMAAMGGGGVNMAAMGGGNMTPNVVQQHHLDGTANMLNSMSMNSYHHQGGIAMAPMSTQSHQQYAMSPASYGYSSAPYMATSRPSCVMNNPGTIDYNQAGLSPMSAGVQAPPPPLMHPSYANDRDNALSGGGWPMHPPATTLKQQPLSPTGSTGSLHSLSPASSEPYNALPHIPTSEPVDLALSAIRMSHNSVPTAPPGAMCNRKPYFAQPPPPPPMTMNHPMMQHAQGYFEKCSAIL</sequence>
<dbReference type="EMBL" id="JAODUO010000283">
    <property type="protein sequence ID" value="KAK2184071.1"/>
    <property type="molecule type" value="Genomic_DNA"/>
</dbReference>
<reference evidence="7" key="1">
    <citation type="journal article" date="2023" name="Mol. Biol. Evol.">
        <title>Third-Generation Sequencing Reveals the Adaptive Role of the Epigenome in Three Deep-Sea Polychaetes.</title>
        <authorList>
            <person name="Perez M."/>
            <person name="Aroh O."/>
            <person name="Sun Y."/>
            <person name="Lan Y."/>
            <person name="Juniper S.K."/>
            <person name="Young C.R."/>
            <person name="Angers B."/>
            <person name="Qian P.Y."/>
        </authorList>
    </citation>
    <scope>NUCLEOTIDE SEQUENCE</scope>
    <source>
        <strain evidence="7">R07B-5</strain>
    </source>
</reference>
<proteinExistence type="predicted"/>
<dbReference type="SMART" id="SM00339">
    <property type="entry name" value="FH"/>
    <property type="match status" value="1"/>
</dbReference>
<name>A0AAD9UCB9_RIDPI</name>
<feature type="region of interest" description="Disordered" evidence="5">
    <location>
        <begin position="313"/>
        <end position="368"/>
    </location>
</feature>
<dbReference type="CDD" id="cd20020">
    <property type="entry name" value="FH_FOXF"/>
    <property type="match status" value="1"/>
</dbReference>
<evidence type="ECO:0000256" key="3">
    <source>
        <dbReference type="ARBA" id="ARBA00023242"/>
    </source>
</evidence>